<proteinExistence type="predicted"/>
<feature type="non-terminal residue" evidence="2">
    <location>
        <position position="1"/>
    </location>
</feature>
<organism evidence="2">
    <name type="scientific">marine metagenome</name>
    <dbReference type="NCBI Taxonomy" id="408172"/>
    <lineage>
        <taxon>unclassified sequences</taxon>
        <taxon>metagenomes</taxon>
        <taxon>ecological metagenomes</taxon>
    </lineage>
</organism>
<dbReference type="EMBL" id="UINC01223595">
    <property type="protein sequence ID" value="SVE52859.1"/>
    <property type="molecule type" value="Genomic_DNA"/>
</dbReference>
<reference evidence="2" key="1">
    <citation type="submission" date="2018-05" db="EMBL/GenBank/DDBJ databases">
        <authorList>
            <person name="Lanie J.A."/>
            <person name="Ng W.-L."/>
            <person name="Kazmierczak K.M."/>
            <person name="Andrzejewski T.M."/>
            <person name="Davidsen T.M."/>
            <person name="Wayne K.J."/>
            <person name="Tettelin H."/>
            <person name="Glass J.I."/>
            <person name="Rusch D."/>
            <person name="Podicherti R."/>
            <person name="Tsui H.-C.T."/>
            <person name="Winkler M.E."/>
        </authorList>
    </citation>
    <scope>NUCLEOTIDE SEQUENCE</scope>
</reference>
<protein>
    <submittedName>
        <fullName evidence="2">Uncharacterized protein</fullName>
    </submittedName>
</protein>
<feature type="compositionally biased region" description="Basic and acidic residues" evidence="1">
    <location>
        <begin position="11"/>
        <end position="23"/>
    </location>
</feature>
<feature type="compositionally biased region" description="Polar residues" evidence="1">
    <location>
        <begin position="1"/>
        <end position="10"/>
    </location>
</feature>
<sequence length="94" mass="10526">PVEPKQSNVPEKNDETVERKSDLPLEMPETQDDELTPSVPDVEKKGHEIPSPSDSLQLEQPKEPIQSVEEKTPSVPEESQSEPDTEKDQGNDDH</sequence>
<gene>
    <name evidence="2" type="ORF">METZ01_LOCUS505713</name>
</gene>
<feature type="region of interest" description="Disordered" evidence="1">
    <location>
        <begin position="1"/>
        <end position="94"/>
    </location>
</feature>
<dbReference type="AlphaFoldDB" id="A0A383E8C1"/>
<accession>A0A383E8C1</accession>
<evidence type="ECO:0000313" key="2">
    <source>
        <dbReference type="EMBL" id="SVE52859.1"/>
    </source>
</evidence>
<evidence type="ECO:0000256" key="1">
    <source>
        <dbReference type="SAM" id="MobiDB-lite"/>
    </source>
</evidence>
<name>A0A383E8C1_9ZZZZ</name>
<feature type="compositionally biased region" description="Basic and acidic residues" evidence="1">
    <location>
        <begin position="84"/>
        <end position="94"/>
    </location>
</feature>